<feature type="transmembrane region" description="Helical" evidence="18">
    <location>
        <begin position="295"/>
        <end position="315"/>
    </location>
</feature>
<keyword evidence="15 18" id="KW-0472">Membrane</keyword>
<keyword evidence="8 18" id="KW-0812">Transmembrane</keyword>
<dbReference type="Gene3D" id="3.40.50.300">
    <property type="entry name" value="P-loop containing nucleotide triphosphate hydrolases"/>
    <property type="match status" value="2"/>
</dbReference>
<dbReference type="GO" id="GO:0140359">
    <property type="term" value="F:ABC-type transporter activity"/>
    <property type="evidence" value="ECO:0007669"/>
    <property type="project" value="InterPro"/>
</dbReference>
<keyword evidence="9" id="KW-0479">Metal-binding</keyword>
<keyword evidence="16" id="KW-0325">Glycoprotein</keyword>
<keyword evidence="6" id="KW-0489">Methyltransferase</keyword>
<feature type="transmembrane region" description="Helical" evidence="18">
    <location>
        <begin position="31"/>
        <end position="54"/>
    </location>
</feature>
<dbReference type="SUPFAM" id="SSF53335">
    <property type="entry name" value="S-adenosyl-L-methionine-dependent methyltransferases"/>
    <property type="match status" value="1"/>
</dbReference>
<feature type="transmembrane region" description="Helical" evidence="18">
    <location>
        <begin position="74"/>
        <end position="97"/>
    </location>
</feature>
<keyword evidence="10" id="KW-0677">Repeat</keyword>
<evidence type="ECO:0000256" key="14">
    <source>
        <dbReference type="ARBA" id="ARBA00022989"/>
    </source>
</evidence>
<sequence>MGAIKEKEEESKGKPSSFRLVFKHADGLEKLLMTLGTIGCIVDGMSTSAHMIVLSNLMNAYGRGSVTLHDVNKYALYLLYVAFAVGSGAFLEGFCWARAGERLTSRLRTKYLEAVLRQDVGFFEIVQETSITSQVVSSISTDSLTIQGVLSEKIPNLIANLATFVTSQAAAIYLCWRLAIIGIPALFVLFIPGIVYGKLLMGIGKQIEEAYDVAGGIVQQALSSIRTVYSYIGEEQTVERFSAALEPTLKLGIKQGLLKGMAIGSVGLVFAVWALESWYGSVLVIEKGEKGGNTFTAAVCCIYGGIALGSSLINIKYLAEANVAAGSIFTMIERVPSINSTDQNGETISGVKGELEFKEIDFAYPSRPESLVLKNFNLKIIPCQTVGLVGGSGSGKSTVINLLERFYDPLEGEVLLDGINIKSLQLKWLRKQMALVSQEPILFATSIKENILFGKEDASDDEIIEAAKAANAHNFIIQLPNGYNTLVGQLGTQMSEGQKQRISIARALLVNPKILLLDEATSALDSQSEKAVQDALNQASRGRTTLVVAHRLSALRNADAIAVIQSGKVVELGSHDELVQNKYGPYWMMVLQQKKLMHDDEVRHDSNEEANEAELHIASTADEDDPTKEATNSPANSVIHDEKKTAQQRKDDEYSPPTTLQLLQMTTSHWKSTLCGSLGAFCFGLLPPIHSFCLGALVSVYFTIDHNEIKSQTRTYCYVFIVISIGAFISNLIQHYHFGIMGENLTKTVREATITKILTFEPEWFDHEENNTGALCSRLEKDATYVRSLVADRLAFAVQSVSGLTLAAVLSMALSWRLALVAIALQPVTISAFYLKEMMMTSMSKKILKSQNRSSELASEAVANHRIIAAFYSQDEVMKLFETAQKDPRKESHKQSWYAGLGLFTSQFLAAANMAIIFWYGGRLLYHGDIVFKHIFQTFFIVMAMGKTVGESGSMTSDLSRGTNALMSIFTILKRKSKIEPNDQNGIIPESLSGKIELREVEFFYATRPKLMVLRKLSLRIEAGEVVALVGQSGSGKSTIIRMIERFYDPSKGSVEVDGINIKLYNLRALRSHIAWVGQEPSLFAGTIFENIAYGTATTTEAEVIKAATLANAHEFISSMQDGYGTYCGERGVQLSGGQKQRIALARALLKNAPIFLLDEATSALDSKSENLVQDAIEKTMVGRTCVIVAHRLSTVQNANKIAVVDSGRIIEEGSHEELLNKGEEGAYYTLVKLQHHSMIQSTVTTTKSVKPGVPGSFHGRVFPNSSINLMNSSTSVHWLSQVPDGITKGEGIALWNQGRITYARSSNQVVEAFRAQFYSNMKVFLEARSQELAPGGILSILVPCGPQGIVHSDSIQIQLLECFTDALADMVNEGIICEDLVDSFNLPIYYTMASEMKDIVVSSSTHFSIKTLEEVQIPSSFKTSEDIQLVCTYMRPIFEGAFSRHFGPQIIDEPSEGMLRRSKILSRSHLMLRFQSKVQTMLFYKLP</sequence>
<evidence type="ECO:0000256" key="9">
    <source>
        <dbReference type="ARBA" id="ARBA00022723"/>
    </source>
</evidence>
<keyword evidence="11" id="KW-0547">Nucleotide-binding</keyword>
<organism evidence="21 22">
    <name type="scientific">Oldenlandia corymbosa var. corymbosa</name>
    <dbReference type="NCBI Taxonomy" id="529605"/>
    <lineage>
        <taxon>Eukaryota</taxon>
        <taxon>Viridiplantae</taxon>
        <taxon>Streptophyta</taxon>
        <taxon>Embryophyta</taxon>
        <taxon>Tracheophyta</taxon>
        <taxon>Spermatophyta</taxon>
        <taxon>Magnoliopsida</taxon>
        <taxon>eudicotyledons</taxon>
        <taxon>Gunneridae</taxon>
        <taxon>Pentapetalae</taxon>
        <taxon>asterids</taxon>
        <taxon>lamiids</taxon>
        <taxon>Gentianales</taxon>
        <taxon>Rubiaceae</taxon>
        <taxon>Rubioideae</taxon>
        <taxon>Spermacoceae</taxon>
        <taxon>Hedyotis-Oldenlandia complex</taxon>
        <taxon>Oldenlandia</taxon>
    </lineage>
</organism>
<evidence type="ECO:0000256" key="6">
    <source>
        <dbReference type="ARBA" id="ARBA00022603"/>
    </source>
</evidence>
<dbReference type="PANTHER" id="PTHR45136:SF2">
    <property type="entry name" value="ABC TRANSPORTER DOMAIN-CONTAINING PROTEIN"/>
    <property type="match status" value="1"/>
</dbReference>
<accession>A0AAV1CPS4</accession>
<evidence type="ECO:0000256" key="2">
    <source>
        <dbReference type="ARBA" id="ARBA00004913"/>
    </source>
</evidence>
<evidence type="ECO:0000256" key="5">
    <source>
        <dbReference type="ARBA" id="ARBA00022448"/>
    </source>
</evidence>
<feature type="transmembrane region" description="Helical" evidence="18">
    <location>
        <begin position="180"/>
        <end position="197"/>
    </location>
</feature>
<dbReference type="InterPro" id="IPR003439">
    <property type="entry name" value="ABC_transporter-like_ATP-bd"/>
</dbReference>
<dbReference type="GO" id="GO:0005524">
    <property type="term" value="F:ATP binding"/>
    <property type="evidence" value="ECO:0007669"/>
    <property type="project" value="UniProtKB-KW"/>
</dbReference>
<dbReference type="GO" id="GO:0016020">
    <property type="term" value="C:membrane"/>
    <property type="evidence" value="ECO:0007669"/>
    <property type="project" value="InterPro"/>
</dbReference>
<dbReference type="GO" id="GO:0046872">
    <property type="term" value="F:metal ion binding"/>
    <property type="evidence" value="ECO:0007669"/>
    <property type="project" value="UniProtKB-KW"/>
</dbReference>
<name>A0AAV1CPS4_OLDCO</name>
<dbReference type="SMART" id="SM00382">
    <property type="entry name" value="AAA"/>
    <property type="match status" value="2"/>
</dbReference>
<dbReference type="CDD" id="cd03249">
    <property type="entry name" value="ABC_MTABC3_MDL1_MDL2"/>
    <property type="match status" value="2"/>
</dbReference>
<keyword evidence="7" id="KW-0808">Transferase</keyword>
<feature type="region of interest" description="Disordered" evidence="17">
    <location>
        <begin position="617"/>
        <end position="656"/>
    </location>
</feature>
<dbReference type="Pfam" id="PF00664">
    <property type="entry name" value="ABC_membrane"/>
    <property type="match status" value="2"/>
</dbReference>
<evidence type="ECO:0000256" key="10">
    <source>
        <dbReference type="ARBA" id="ARBA00022737"/>
    </source>
</evidence>
<feature type="domain" description="ABC transmembrane type-1" evidence="20">
    <location>
        <begin position="676"/>
        <end position="961"/>
    </location>
</feature>
<evidence type="ECO:0000256" key="17">
    <source>
        <dbReference type="SAM" id="MobiDB-lite"/>
    </source>
</evidence>
<evidence type="ECO:0000313" key="22">
    <source>
        <dbReference type="Proteomes" id="UP001161247"/>
    </source>
</evidence>
<dbReference type="PANTHER" id="PTHR45136">
    <property type="entry name" value="ABC TRANSPORTER DOMAIN-CONTAINING PROTEIN"/>
    <property type="match status" value="1"/>
</dbReference>
<feature type="compositionally biased region" description="Basic and acidic residues" evidence="17">
    <location>
        <begin position="639"/>
        <end position="653"/>
    </location>
</feature>
<dbReference type="CDD" id="cd18578">
    <property type="entry name" value="ABC_6TM_Pgp_ABCB1_D2_like"/>
    <property type="match status" value="1"/>
</dbReference>
<dbReference type="InterPro" id="IPR042086">
    <property type="entry name" value="MeTrfase_capping"/>
</dbReference>
<feature type="transmembrane region" description="Helical" evidence="18">
    <location>
        <begin position="716"/>
        <end position="733"/>
    </location>
</feature>
<dbReference type="EMBL" id="OX459120">
    <property type="protein sequence ID" value="CAI9097355.1"/>
    <property type="molecule type" value="Genomic_DNA"/>
</dbReference>
<dbReference type="InterPro" id="IPR003593">
    <property type="entry name" value="AAA+_ATPase"/>
</dbReference>
<keyword evidence="22" id="KW-1185">Reference proteome</keyword>
<dbReference type="Pfam" id="PF03492">
    <property type="entry name" value="Methyltransf_7"/>
    <property type="match status" value="1"/>
</dbReference>
<feature type="transmembrane region" description="Helical" evidence="18">
    <location>
        <begin position="256"/>
        <end position="275"/>
    </location>
</feature>
<evidence type="ECO:0000259" key="20">
    <source>
        <dbReference type="PROSITE" id="PS50929"/>
    </source>
</evidence>
<dbReference type="FunFam" id="3.40.50.300:FF:000205">
    <property type="entry name" value="ABC transporter B family member 4"/>
    <property type="match status" value="2"/>
</dbReference>
<feature type="domain" description="ABC transporter" evidence="19">
    <location>
        <begin position="355"/>
        <end position="591"/>
    </location>
</feature>
<reference evidence="21" key="1">
    <citation type="submission" date="2023-03" db="EMBL/GenBank/DDBJ databases">
        <authorList>
            <person name="Julca I."/>
        </authorList>
    </citation>
    <scope>NUCLEOTIDE SEQUENCE</scope>
</reference>
<dbReference type="GO" id="GO:0032259">
    <property type="term" value="P:methylation"/>
    <property type="evidence" value="ECO:0007669"/>
    <property type="project" value="UniProtKB-KW"/>
</dbReference>
<comment type="cofactor">
    <cofactor evidence="1">
        <name>Mg(2+)</name>
        <dbReference type="ChEBI" id="CHEBI:18420"/>
    </cofactor>
</comment>
<comment type="similarity">
    <text evidence="4">Belongs to the methyltransferase superfamily. Type-7 methyltransferase family.</text>
</comment>
<keyword evidence="12" id="KW-0067">ATP-binding</keyword>
<dbReference type="Gene3D" id="3.40.50.150">
    <property type="entry name" value="Vaccinia Virus protein VP39"/>
    <property type="match status" value="1"/>
</dbReference>
<comment type="similarity">
    <text evidence="3">Belongs to the ABC transporter superfamily. ABCB family. Multidrug resistance exporter (TC 3.A.1.201) subfamily.</text>
</comment>
<evidence type="ECO:0000256" key="3">
    <source>
        <dbReference type="ARBA" id="ARBA00007577"/>
    </source>
</evidence>
<proteinExistence type="inferred from homology"/>
<dbReference type="PROSITE" id="PS50929">
    <property type="entry name" value="ABC_TM1F"/>
    <property type="match status" value="2"/>
</dbReference>
<evidence type="ECO:0000256" key="12">
    <source>
        <dbReference type="ARBA" id="ARBA00022840"/>
    </source>
</evidence>
<feature type="domain" description="ABC transporter" evidence="19">
    <location>
        <begin position="998"/>
        <end position="1232"/>
    </location>
</feature>
<dbReference type="SUPFAM" id="SSF90123">
    <property type="entry name" value="ABC transporter transmembrane region"/>
    <property type="match status" value="2"/>
</dbReference>
<feature type="transmembrane region" description="Helical" evidence="18">
    <location>
        <begin position="678"/>
        <end position="704"/>
    </location>
</feature>
<dbReference type="InterPro" id="IPR017871">
    <property type="entry name" value="ABC_transporter-like_CS"/>
</dbReference>
<feature type="transmembrane region" description="Helical" evidence="18">
    <location>
        <begin position="818"/>
        <end position="835"/>
    </location>
</feature>
<evidence type="ECO:0000256" key="16">
    <source>
        <dbReference type="ARBA" id="ARBA00023180"/>
    </source>
</evidence>
<keyword evidence="13" id="KW-0460">Magnesium</keyword>
<protein>
    <submittedName>
        <fullName evidence="21">OLC1v1033757C1</fullName>
    </submittedName>
</protein>
<dbReference type="GO" id="GO:0016887">
    <property type="term" value="F:ATP hydrolysis activity"/>
    <property type="evidence" value="ECO:0007669"/>
    <property type="project" value="InterPro"/>
</dbReference>
<evidence type="ECO:0000259" key="19">
    <source>
        <dbReference type="PROSITE" id="PS50893"/>
    </source>
</evidence>
<dbReference type="InterPro" id="IPR029063">
    <property type="entry name" value="SAM-dependent_MTases_sf"/>
</dbReference>
<dbReference type="CDD" id="cd18577">
    <property type="entry name" value="ABC_6TM_Pgp_ABCB1_D1_like"/>
    <property type="match status" value="1"/>
</dbReference>
<evidence type="ECO:0000313" key="21">
    <source>
        <dbReference type="EMBL" id="CAI9097355.1"/>
    </source>
</evidence>
<feature type="domain" description="ABC transmembrane type-1" evidence="20">
    <location>
        <begin position="35"/>
        <end position="320"/>
    </location>
</feature>
<evidence type="ECO:0000256" key="7">
    <source>
        <dbReference type="ARBA" id="ARBA00022679"/>
    </source>
</evidence>
<evidence type="ECO:0000256" key="11">
    <source>
        <dbReference type="ARBA" id="ARBA00022741"/>
    </source>
</evidence>
<dbReference type="InterPro" id="IPR027417">
    <property type="entry name" value="P-loop_NTPase"/>
</dbReference>
<gene>
    <name evidence="21" type="ORF">OLC1_LOCUS7861</name>
</gene>
<evidence type="ECO:0000256" key="8">
    <source>
        <dbReference type="ARBA" id="ARBA00022692"/>
    </source>
</evidence>
<dbReference type="PROSITE" id="PS50893">
    <property type="entry name" value="ABC_TRANSPORTER_2"/>
    <property type="match status" value="2"/>
</dbReference>
<comment type="pathway">
    <text evidence="2">Alkaloid biosynthesis.</text>
</comment>
<dbReference type="Pfam" id="PF00005">
    <property type="entry name" value="ABC_tran"/>
    <property type="match status" value="2"/>
</dbReference>
<dbReference type="Proteomes" id="UP001161247">
    <property type="component" value="Chromosome 3"/>
</dbReference>
<evidence type="ECO:0000256" key="15">
    <source>
        <dbReference type="ARBA" id="ARBA00023136"/>
    </source>
</evidence>
<dbReference type="InterPro" id="IPR036640">
    <property type="entry name" value="ABC1_TM_sf"/>
</dbReference>
<dbReference type="Gene3D" id="1.10.1200.270">
    <property type="entry name" value="Methyltransferase, alpha-helical capping domain"/>
    <property type="match status" value="1"/>
</dbReference>
<evidence type="ECO:0000256" key="1">
    <source>
        <dbReference type="ARBA" id="ARBA00001946"/>
    </source>
</evidence>
<dbReference type="InterPro" id="IPR011527">
    <property type="entry name" value="ABC1_TM_dom"/>
</dbReference>
<feature type="transmembrane region" description="Helical" evidence="18">
    <location>
        <begin position="897"/>
        <end position="920"/>
    </location>
</feature>
<dbReference type="InterPro" id="IPR005299">
    <property type="entry name" value="MeTrfase_7"/>
</dbReference>
<keyword evidence="14 18" id="KW-1133">Transmembrane helix</keyword>
<dbReference type="GO" id="GO:0008168">
    <property type="term" value="F:methyltransferase activity"/>
    <property type="evidence" value="ECO:0007669"/>
    <property type="project" value="UniProtKB-KW"/>
</dbReference>
<keyword evidence="5" id="KW-0813">Transport</keyword>
<dbReference type="SUPFAM" id="SSF52540">
    <property type="entry name" value="P-loop containing nucleoside triphosphate hydrolases"/>
    <property type="match status" value="2"/>
</dbReference>
<dbReference type="PROSITE" id="PS00211">
    <property type="entry name" value="ABC_TRANSPORTER_1"/>
    <property type="match status" value="1"/>
</dbReference>
<evidence type="ECO:0000256" key="13">
    <source>
        <dbReference type="ARBA" id="ARBA00022842"/>
    </source>
</evidence>
<evidence type="ECO:0000256" key="4">
    <source>
        <dbReference type="ARBA" id="ARBA00007967"/>
    </source>
</evidence>
<evidence type="ECO:0000256" key="18">
    <source>
        <dbReference type="SAM" id="Phobius"/>
    </source>
</evidence>
<dbReference type="Gene3D" id="1.20.1560.10">
    <property type="entry name" value="ABC transporter type 1, transmembrane domain"/>
    <property type="match status" value="2"/>
</dbReference>